<gene>
    <name evidence="2" type="ORF">GCM10011416_02910</name>
</gene>
<reference evidence="2" key="1">
    <citation type="journal article" date="2014" name="Int. J. Syst. Evol. Microbiol.">
        <title>Complete genome sequence of Corynebacterium casei LMG S-19264T (=DSM 44701T), isolated from a smear-ripened cheese.</title>
        <authorList>
            <consortium name="US DOE Joint Genome Institute (JGI-PGF)"/>
            <person name="Walter F."/>
            <person name="Albersmeier A."/>
            <person name="Kalinowski J."/>
            <person name="Ruckert C."/>
        </authorList>
    </citation>
    <scope>NUCLEOTIDE SEQUENCE</scope>
    <source>
        <strain evidence="2">CGMCC 1.15763</strain>
    </source>
</reference>
<evidence type="ECO:0000313" key="3">
    <source>
        <dbReference type="Proteomes" id="UP000633278"/>
    </source>
</evidence>
<dbReference type="AlphaFoldDB" id="A0A917MBM0"/>
<dbReference type="RefSeq" id="WP_188597496.1">
    <property type="nucleotide sequence ID" value="NZ_BMJW01000001.1"/>
</dbReference>
<feature type="chain" id="PRO_5036839790" evidence="1">
    <location>
        <begin position="22"/>
        <end position="233"/>
    </location>
</feature>
<protein>
    <submittedName>
        <fullName evidence="2">Uncharacterized protein</fullName>
    </submittedName>
</protein>
<reference evidence="2" key="2">
    <citation type="submission" date="2020-09" db="EMBL/GenBank/DDBJ databases">
        <authorList>
            <person name="Sun Q."/>
            <person name="Zhou Y."/>
        </authorList>
    </citation>
    <scope>NUCLEOTIDE SEQUENCE</scope>
    <source>
        <strain evidence="2">CGMCC 1.15763</strain>
    </source>
</reference>
<dbReference type="EMBL" id="BMJW01000001">
    <property type="protein sequence ID" value="GGG89813.1"/>
    <property type="molecule type" value="Genomic_DNA"/>
</dbReference>
<sequence length="233" mass="26595">MKLIQKVLIMFLITLSANSIAQGSDNSGNINSGFRFAIDDQKGHPFLKSDWYEGNFVKNDGTTSDKMLINYQIVDNFLTVMKMEGGEKIFLKINNDDYKGFVIKDKDNKVFIYKKIEGNLFDSKKKEDKFYLMSNPPKSTIVIESTKTYKDPNASGWSSSTNTTKRGEYKSSTTAYVLNKDNKYVKVKYSTSSIAKAFSDKKKEIKAFIKKQNIKIDDAADLIPIVDYYYSIK</sequence>
<organism evidence="2 3">
    <name type="scientific">Polaribacter pacificus</name>
    <dbReference type="NCBI Taxonomy" id="1775173"/>
    <lineage>
        <taxon>Bacteria</taxon>
        <taxon>Pseudomonadati</taxon>
        <taxon>Bacteroidota</taxon>
        <taxon>Flavobacteriia</taxon>
        <taxon>Flavobacteriales</taxon>
        <taxon>Flavobacteriaceae</taxon>
    </lineage>
</organism>
<accession>A0A917MBM0</accession>
<name>A0A917MBM0_9FLAO</name>
<evidence type="ECO:0000313" key="2">
    <source>
        <dbReference type="EMBL" id="GGG89813.1"/>
    </source>
</evidence>
<evidence type="ECO:0000256" key="1">
    <source>
        <dbReference type="SAM" id="SignalP"/>
    </source>
</evidence>
<keyword evidence="1" id="KW-0732">Signal</keyword>
<keyword evidence="3" id="KW-1185">Reference proteome</keyword>
<proteinExistence type="predicted"/>
<feature type="signal peptide" evidence="1">
    <location>
        <begin position="1"/>
        <end position="21"/>
    </location>
</feature>
<dbReference type="Proteomes" id="UP000633278">
    <property type="component" value="Unassembled WGS sequence"/>
</dbReference>
<comment type="caution">
    <text evidence="2">The sequence shown here is derived from an EMBL/GenBank/DDBJ whole genome shotgun (WGS) entry which is preliminary data.</text>
</comment>